<evidence type="ECO:0000256" key="11">
    <source>
        <dbReference type="ARBA" id="ARBA00023017"/>
    </source>
</evidence>
<dbReference type="Pfam" id="PF00270">
    <property type="entry name" value="DEAD"/>
    <property type="match status" value="1"/>
</dbReference>
<accession>A0A077ZI18</accession>
<dbReference type="PROSITE" id="PS51195">
    <property type="entry name" value="Q_MOTIF"/>
    <property type="match status" value="1"/>
</dbReference>
<dbReference type="PANTHER" id="PTHR18916">
    <property type="entry name" value="DYNACTIN 1-RELATED MICROTUBULE-BINDING"/>
    <property type="match status" value="1"/>
</dbReference>
<keyword evidence="6" id="KW-0493">Microtubule</keyword>
<keyword evidence="9" id="KW-0347">Helicase</keyword>
<dbReference type="InterPro" id="IPR027417">
    <property type="entry name" value="P-loop_NTPase"/>
</dbReference>
<evidence type="ECO:0000313" key="20">
    <source>
        <dbReference type="EMBL" id="CDW60042.1"/>
    </source>
</evidence>
<comment type="similarity">
    <text evidence="2">Belongs to the dynactin 150 kDa subunit family.</text>
</comment>
<feature type="compositionally biased region" description="Basic and acidic residues" evidence="16">
    <location>
        <begin position="173"/>
        <end position="183"/>
    </location>
</feature>
<dbReference type="GO" id="GO:0003676">
    <property type="term" value="F:nucleic acid binding"/>
    <property type="evidence" value="ECO:0007669"/>
    <property type="project" value="InterPro"/>
</dbReference>
<dbReference type="Proteomes" id="UP000030665">
    <property type="component" value="Unassembled WGS sequence"/>
</dbReference>
<evidence type="ECO:0000256" key="15">
    <source>
        <dbReference type="SAM" id="Coils"/>
    </source>
</evidence>
<dbReference type="InterPro" id="IPR022157">
    <property type="entry name" value="Dynactin"/>
</dbReference>
<evidence type="ECO:0000256" key="10">
    <source>
        <dbReference type="ARBA" id="ARBA00022840"/>
    </source>
</evidence>
<reference evidence="20" key="2">
    <citation type="submission" date="2014-03" db="EMBL/GenBank/DDBJ databases">
        <title>The whipworm genome and dual-species transcriptomics of an intimate host-pathogen interaction.</title>
        <authorList>
            <person name="Foth B.J."/>
            <person name="Tsai I.J."/>
            <person name="Reid A.J."/>
            <person name="Bancroft A.J."/>
            <person name="Nichol S."/>
            <person name="Tracey A."/>
            <person name="Holroyd N."/>
            <person name="Cotton J.A."/>
            <person name="Stanley E.J."/>
            <person name="Zarowiecki M."/>
            <person name="Liu J.Z."/>
            <person name="Huckvale T."/>
            <person name="Cooper P.J."/>
            <person name="Grencis R.K."/>
            <person name="Berriman M."/>
        </authorList>
    </citation>
    <scope>NUCLEOTIDE SEQUENCE [LARGE SCALE GENOMIC DNA]</scope>
</reference>
<evidence type="ECO:0000256" key="1">
    <source>
        <dbReference type="ARBA" id="ARBA00004245"/>
    </source>
</evidence>
<keyword evidence="7" id="KW-0547">Nucleotide-binding</keyword>
<dbReference type="SUPFAM" id="SSF74924">
    <property type="entry name" value="Cap-Gly domain"/>
    <property type="match status" value="1"/>
</dbReference>
<name>A0A077ZI18_TRITR</name>
<dbReference type="InterPro" id="IPR036859">
    <property type="entry name" value="CAP-Gly_dom_sf"/>
</dbReference>
<dbReference type="AlphaFoldDB" id="A0A077ZI18"/>
<keyword evidence="10" id="KW-0067">ATP-binding</keyword>
<feature type="coiled-coil region" evidence="15">
    <location>
        <begin position="894"/>
        <end position="921"/>
    </location>
</feature>
<evidence type="ECO:0000256" key="7">
    <source>
        <dbReference type="ARBA" id="ARBA00022741"/>
    </source>
</evidence>
<organism evidence="20 21">
    <name type="scientific">Trichuris trichiura</name>
    <name type="common">Whipworm</name>
    <name type="synonym">Trichocephalus trichiurus</name>
    <dbReference type="NCBI Taxonomy" id="36087"/>
    <lineage>
        <taxon>Eukaryota</taxon>
        <taxon>Metazoa</taxon>
        <taxon>Ecdysozoa</taxon>
        <taxon>Nematoda</taxon>
        <taxon>Enoplea</taxon>
        <taxon>Dorylaimia</taxon>
        <taxon>Trichinellida</taxon>
        <taxon>Trichuridae</taxon>
        <taxon>Trichuris</taxon>
    </lineage>
</organism>
<dbReference type="InterPro" id="IPR014014">
    <property type="entry name" value="RNA_helicase_DEAD_Q_motif"/>
</dbReference>
<protein>
    <recommendedName>
        <fullName evidence="4">Dynactin subunit 1</fullName>
        <ecNumber evidence="3">3.6.4.13</ecNumber>
    </recommendedName>
</protein>
<sequence>MLPAKPVDHPVQVADQVILVDKGLSGTVAYTGTTKFSPGKWIGVILDEPKGKNNGTVQGREYFRCDPNHGIFVRESQVRLIDKISDESPTPSSNAPVSGLPRPKAISRPLRKDAQAASSNAATSLDGKSGVPPIKHSASDERLPASPNVPDESVQRMAVSDVLSNKSDLKAIPEKVVDKKMDTKSPTAQSGLPQPTSKLATRTSVSEKVALLEQDSGKATGLASQSSQFVLPDNLSEGAQVQYLLGEVKDLSEKLETLRQKRQKDKQMMIDFEKSKIQMQQLTEYKNKMMEAHSELQKQLQQAKNEAREAIEMREAYQSDPTAFQVKQLEQQNERLKEALVKVRDLSAADRATNQHLTKEMSNLKSQLAEMQKKSDSQLRREQTYESQLNDLKDQVDAALGAEEMVEQLTNRNLALEERIRELEDTLEDLEQMRMMDEEMLENSKEAEKDLRMELDRMHGVTSDIRQEVQRCKAQVLERESTIAKMKQQSVKLNEQIQDVKDQLSIAISAKKARDEVEENSGAALPTLVRSKATANEVENALTKVDLECVQQENCHLKLFLPDECSQPGGDCDCVWICQTFPRLISKCQLLAEQVSERFPMVPQGLQREHVFLSHKGEQWNFVRKVAHMLNNLTAILRQFNCIVAECSVERMSKIALLRNEMAAHERMLDSYFDLVKTSMIDENTSLSNLERHCYESQCSSESVDTAVVLADIVSRMFSVVSWMKFNLARSQFYLLPSCVGDDDFSWLQLSCDLIASLEQTLIILKAKLPPDNMHSIDVPATAIQEMNGAIRMMETLASILDESCTSASSQASMLPGLEGVESEVMKGFFDQAYARVVRPESGAPMDSIPLFFKQKLTSVVSYCGDFSKLVDDKIVKKESKKSFPPIVERANARKQKAAEVQDLRKQIEDKDQLIMKVKQALKLKSDEVAEVLLRNELAEKRLAATGKEGDERLIKTQEKVKEMQHDFKKKERAFESTIDSLHQELETLEVENADLKAKLNDLTKKQMMHGLTYPAAVSAGSPTFPIPSEAAVVLANKVEHLKELLLTSREAERAAVASSLRNIMTSLSPLKVPLKAAGFFSVAEDADRIAHARHDELNSLMREASRLQNEYESFIGKFRVVDVTKSVQGRPSTAQQQYYDQLCRLKNLENWKQDLAFRISRLKGDGVKSDFARFSVEETVADALSDDDEDYVPYVPLKERRKRKLLEIKQLFAGENSEATADSTQSTRAGRWARVEMDTEQDNKASVTLLEQHTELKKKADQLKESELDKKLKEEEKLLQSVAEKTALKTAAELARGVSYVEPIKTSWRPPAYLKRVSAETFDKFRRRFGILAEGDSVPPPLRTFKEMKFPRSVITALRNKKIKKPTPIQMQGLPVVLCGRDMIGIAYTGSGKTLVFVLPLIMFCLEQEMGIPFSVNEGPYGLILVPSRELAKQIFDILCYFSDSLYRDHFPRLRSCLCIGGMPIRDQMKTLK</sequence>
<feature type="short sequence motif" description="Q motif" evidence="14">
    <location>
        <begin position="1344"/>
        <end position="1372"/>
    </location>
</feature>
<dbReference type="GO" id="GO:0005524">
    <property type="term" value="F:ATP binding"/>
    <property type="evidence" value="ECO:0007669"/>
    <property type="project" value="UniProtKB-KW"/>
</dbReference>
<evidence type="ECO:0000256" key="4">
    <source>
        <dbReference type="ARBA" id="ARBA00016574"/>
    </source>
</evidence>
<feature type="domain" description="DEAD-box RNA helicase Q" evidence="19">
    <location>
        <begin position="1344"/>
        <end position="1372"/>
    </location>
</feature>
<evidence type="ECO:0000259" key="17">
    <source>
        <dbReference type="PROSITE" id="PS50245"/>
    </source>
</evidence>
<dbReference type="SUPFAM" id="SSF52540">
    <property type="entry name" value="P-loop containing nucleoside triphosphate hydrolases"/>
    <property type="match status" value="1"/>
</dbReference>
<evidence type="ECO:0000256" key="14">
    <source>
        <dbReference type="PROSITE-ProRule" id="PRU00552"/>
    </source>
</evidence>
<evidence type="ECO:0000256" key="16">
    <source>
        <dbReference type="SAM" id="MobiDB-lite"/>
    </source>
</evidence>
<evidence type="ECO:0000313" key="21">
    <source>
        <dbReference type="Proteomes" id="UP000030665"/>
    </source>
</evidence>
<evidence type="ECO:0000256" key="5">
    <source>
        <dbReference type="ARBA" id="ARBA00022490"/>
    </source>
</evidence>
<dbReference type="EMBL" id="HG806849">
    <property type="protein sequence ID" value="CDW60042.1"/>
    <property type="molecule type" value="Genomic_DNA"/>
</dbReference>
<evidence type="ECO:0000256" key="13">
    <source>
        <dbReference type="ARBA" id="ARBA00023212"/>
    </source>
</evidence>
<evidence type="ECO:0000256" key="9">
    <source>
        <dbReference type="ARBA" id="ARBA00022806"/>
    </source>
</evidence>
<evidence type="ECO:0000256" key="6">
    <source>
        <dbReference type="ARBA" id="ARBA00022701"/>
    </source>
</evidence>
<dbReference type="PROSITE" id="PS51192">
    <property type="entry name" value="HELICASE_ATP_BIND_1"/>
    <property type="match status" value="1"/>
</dbReference>
<dbReference type="PROSITE" id="PS00845">
    <property type="entry name" value="CAP_GLY_1"/>
    <property type="match status" value="1"/>
</dbReference>
<feature type="coiled-coil region" evidence="15">
    <location>
        <begin position="954"/>
        <end position="1006"/>
    </location>
</feature>
<evidence type="ECO:0000259" key="19">
    <source>
        <dbReference type="PROSITE" id="PS51195"/>
    </source>
</evidence>
<feature type="domain" description="CAP-Gly" evidence="17">
    <location>
        <begin position="32"/>
        <end position="74"/>
    </location>
</feature>
<dbReference type="Pfam" id="PF12455">
    <property type="entry name" value="Dynactin"/>
    <property type="match status" value="1"/>
</dbReference>
<dbReference type="InterPro" id="IPR011545">
    <property type="entry name" value="DEAD/DEAH_box_helicase_dom"/>
</dbReference>
<dbReference type="SMART" id="SM01052">
    <property type="entry name" value="CAP_GLY"/>
    <property type="match status" value="1"/>
</dbReference>
<dbReference type="GO" id="GO:0005874">
    <property type="term" value="C:microtubule"/>
    <property type="evidence" value="ECO:0007669"/>
    <property type="project" value="UniProtKB-KW"/>
</dbReference>
<keyword evidence="11" id="KW-0243">Dynein</keyword>
<dbReference type="Gene3D" id="2.30.30.190">
    <property type="entry name" value="CAP Gly-rich-like domain"/>
    <property type="match status" value="1"/>
</dbReference>
<evidence type="ECO:0000256" key="12">
    <source>
        <dbReference type="ARBA" id="ARBA00023054"/>
    </source>
</evidence>
<feature type="compositionally biased region" description="Polar residues" evidence="16">
    <location>
        <begin position="87"/>
        <end position="96"/>
    </location>
</feature>
<feature type="coiled-coil region" evidence="15">
    <location>
        <begin position="241"/>
        <end position="447"/>
    </location>
</feature>
<feature type="compositionally biased region" description="Polar residues" evidence="16">
    <location>
        <begin position="184"/>
        <end position="201"/>
    </location>
</feature>
<evidence type="ECO:0000256" key="2">
    <source>
        <dbReference type="ARBA" id="ARBA00011010"/>
    </source>
</evidence>
<evidence type="ECO:0000259" key="18">
    <source>
        <dbReference type="PROSITE" id="PS51192"/>
    </source>
</evidence>
<feature type="domain" description="Helicase ATP-binding" evidence="18">
    <location>
        <begin position="1375"/>
        <end position="1474"/>
    </location>
</feature>
<keyword evidence="8" id="KW-0378">Hydrolase</keyword>
<keyword evidence="13" id="KW-0206">Cytoskeleton</keyword>
<dbReference type="PROSITE" id="PS50245">
    <property type="entry name" value="CAP_GLY_2"/>
    <property type="match status" value="1"/>
</dbReference>
<feature type="coiled-coil region" evidence="15">
    <location>
        <begin position="1257"/>
        <end position="1286"/>
    </location>
</feature>
<feature type="region of interest" description="Disordered" evidence="16">
    <location>
        <begin position="173"/>
        <end position="201"/>
    </location>
</feature>
<dbReference type="InterPro" id="IPR000938">
    <property type="entry name" value="CAP-Gly_domain"/>
</dbReference>
<dbReference type="GO" id="GO:0030286">
    <property type="term" value="C:dynein complex"/>
    <property type="evidence" value="ECO:0007669"/>
    <property type="project" value="UniProtKB-KW"/>
</dbReference>
<comment type="subcellular location">
    <subcellularLocation>
        <location evidence="1">Cytoplasm</location>
        <location evidence="1">Cytoskeleton</location>
    </subcellularLocation>
</comment>
<dbReference type="STRING" id="36087.A0A077ZI18"/>
<gene>
    <name evidence="20" type="ORF">TTRE_0000838501</name>
</gene>
<keyword evidence="5" id="KW-0963">Cytoplasm</keyword>
<dbReference type="GO" id="GO:0003724">
    <property type="term" value="F:RNA helicase activity"/>
    <property type="evidence" value="ECO:0007669"/>
    <property type="project" value="UniProtKB-EC"/>
</dbReference>
<dbReference type="OrthoDB" id="196131at2759"/>
<dbReference type="InterPro" id="IPR014001">
    <property type="entry name" value="Helicase_ATP-bd"/>
</dbReference>
<dbReference type="Pfam" id="PF01302">
    <property type="entry name" value="CAP_GLY"/>
    <property type="match status" value="1"/>
</dbReference>
<reference evidence="20" key="1">
    <citation type="submission" date="2014-01" db="EMBL/GenBank/DDBJ databases">
        <authorList>
            <person name="Aslett M."/>
        </authorList>
    </citation>
    <scope>NUCLEOTIDE SEQUENCE</scope>
</reference>
<evidence type="ECO:0000256" key="3">
    <source>
        <dbReference type="ARBA" id="ARBA00012552"/>
    </source>
</evidence>
<keyword evidence="12 15" id="KW-0175">Coiled coil</keyword>
<dbReference type="Gene3D" id="3.40.50.300">
    <property type="entry name" value="P-loop containing nucleotide triphosphate hydrolases"/>
    <property type="match status" value="1"/>
</dbReference>
<proteinExistence type="inferred from homology"/>
<evidence type="ECO:0000256" key="8">
    <source>
        <dbReference type="ARBA" id="ARBA00022801"/>
    </source>
</evidence>
<dbReference type="EC" id="3.6.4.13" evidence="3"/>
<feature type="region of interest" description="Disordered" evidence="16">
    <location>
        <begin position="85"/>
        <end position="153"/>
    </location>
</feature>
<keyword evidence="21" id="KW-1185">Reference proteome</keyword>
<dbReference type="GO" id="GO:0016787">
    <property type="term" value="F:hydrolase activity"/>
    <property type="evidence" value="ECO:0007669"/>
    <property type="project" value="UniProtKB-KW"/>
</dbReference>